<dbReference type="Pfam" id="PF10432">
    <property type="entry name" value="bact-PGI_C"/>
    <property type="match status" value="1"/>
</dbReference>
<evidence type="ECO:0000313" key="6">
    <source>
        <dbReference type="EMBL" id="GAA5504074.1"/>
    </source>
</evidence>
<accession>A0ABP9VFS9</accession>
<organism evidence="6 7">
    <name type="scientific">Deinococcus xinjiangensis</name>
    <dbReference type="NCBI Taxonomy" id="457454"/>
    <lineage>
        <taxon>Bacteria</taxon>
        <taxon>Thermotogati</taxon>
        <taxon>Deinococcota</taxon>
        <taxon>Deinococci</taxon>
        <taxon>Deinococcales</taxon>
        <taxon>Deinococcaceae</taxon>
        <taxon>Deinococcus</taxon>
    </lineage>
</organism>
<evidence type="ECO:0000256" key="3">
    <source>
        <dbReference type="SAM" id="MobiDB-lite"/>
    </source>
</evidence>
<keyword evidence="7" id="KW-1185">Reference proteome</keyword>
<gene>
    <name evidence="6" type="ORF">Dxin01_03842</name>
</gene>
<dbReference type="RefSeq" id="WP_353544038.1">
    <property type="nucleotide sequence ID" value="NZ_BAABRN010000085.1"/>
</dbReference>
<dbReference type="Pfam" id="PF18353">
    <property type="entry name" value="PG_isomerase_N"/>
    <property type="match status" value="1"/>
</dbReference>
<sequence>MSATDHFLTLLEQLPASYSGPTRAEAAPYAVVGVGEGVLAADLFRALVNVNFTRTGTQFVLSSADAADAARTYAELAEVAGAGVKRVSTGGAAADVDVLVTGGALATYHYAQYLAYATGHAEDAQQADEYLRDLSQRCAPQVTEGNPARDLAWSLWERVPLLLAAPDAEALPTAWQSVLARVGKTLSIPVLGDPLPFVTGAFEAKHERGDGRLALVLGDSDEALNIALEILQSRTDETIHVPYPAGAQGGYAAQLSLWYFAVWVGVYLAERYNQAPTDSPVLPRAQAVLAGEESEDTLKADRPDEDERRRDLSGGNDDWEDADEFDDEDAD</sequence>
<feature type="domain" description="Bifunctional glucose-6-phosphate/mannose-6-phosphate isomerase C-terminal" evidence="4">
    <location>
        <begin position="146"/>
        <end position="283"/>
    </location>
</feature>
<protein>
    <recommendedName>
        <fullName evidence="8">Phosphosugar isomerase</fullName>
    </recommendedName>
</protein>
<evidence type="ECO:0000256" key="2">
    <source>
        <dbReference type="ARBA" id="ARBA00023235"/>
    </source>
</evidence>
<dbReference type="EMBL" id="BAABRN010000085">
    <property type="protein sequence ID" value="GAA5504074.1"/>
    <property type="molecule type" value="Genomic_DNA"/>
</dbReference>
<dbReference type="Gene3D" id="3.40.50.10490">
    <property type="entry name" value="Glucose-6-phosphate isomerase like protein, domain 1"/>
    <property type="match status" value="1"/>
</dbReference>
<dbReference type="Proteomes" id="UP001458946">
    <property type="component" value="Unassembled WGS sequence"/>
</dbReference>
<dbReference type="SUPFAM" id="SSF53697">
    <property type="entry name" value="SIS domain"/>
    <property type="match status" value="1"/>
</dbReference>
<comment type="caution">
    <text evidence="6">The sequence shown here is derived from an EMBL/GenBank/DDBJ whole genome shotgun (WGS) entry which is preliminary data.</text>
</comment>
<evidence type="ECO:0000259" key="5">
    <source>
        <dbReference type="Pfam" id="PF18353"/>
    </source>
</evidence>
<evidence type="ECO:0000256" key="1">
    <source>
        <dbReference type="ARBA" id="ARBA00010523"/>
    </source>
</evidence>
<evidence type="ECO:0000313" key="7">
    <source>
        <dbReference type="Proteomes" id="UP001458946"/>
    </source>
</evidence>
<dbReference type="Gene3D" id="3.40.50.10920">
    <property type="match status" value="1"/>
</dbReference>
<evidence type="ECO:0000259" key="4">
    <source>
        <dbReference type="Pfam" id="PF10432"/>
    </source>
</evidence>
<feature type="compositionally biased region" description="Basic and acidic residues" evidence="3">
    <location>
        <begin position="296"/>
        <end position="312"/>
    </location>
</feature>
<dbReference type="InterPro" id="IPR041001">
    <property type="entry name" value="PG_isomerase_N"/>
</dbReference>
<dbReference type="InterPro" id="IPR019490">
    <property type="entry name" value="Glu6P/Mann6P_isomerase_C"/>
</dbReference>
<reference evidence="6 7" key="1">
    <citation type="submission" date="2024-02" db="EMBL/GenBank/DDBJ databases">
        <title>Deinococcus xinjiangensis NBRC 107630.</title>
        <authorList>
            <person name="Ichikawa N."/>
            <person name="Katano-Makiyama Y."/>
            <person name="Hidaka K."/>
        </authorList>
    </citation>
    <scope>NUCLEOTIDE SEQUENCE [LARGE SCALE GENOMIC DNA]</scope>
    <source>
        <strain evidence="6 7">NBRC 107630</strain>
    </source>
</reference>
<proteinExistence type="inferred from homology"/>
<name>A0ABP9VFS9_9DEIO</name>
<feature type="domain" description="Phosphoglucose isomerase N-terminal" evidence="5">
    <location>
        <begin position="9"/>
        <end position="119"/>
    </location>
</feature>
<feature type="compositionally biased region" description="Acidic residues" evidence="3">
    <location>
        <begin position="317"/>
        <end position="331"/>
    </location>
</feature>
<comment type="similarity">
    <text evidence="1">Belongs to the PGI/PMI family.</text>
</comment>
<keyword evidence="2" id="KW-0413">Isomerase</keyword>
<evidence type="ECO:0008006" key="8">
    <source>
        <dbReference type="Google" id="ProtNLM"/>
    </source>
</evidence>
<feature type="region of interest" description="Disordered" evidence="3">
    <location>
        <begin position="286"/>
        <end position="331"/>
    </location>
</feature>
<dbReference type="InterPro" id="IPR046348">
    <property type="entry name" value="SIS_dom_sf"/>
</dbReference>